<dbReference type="AlphaFoldDB" id="A0A7X8RIH1"/>
<evidence type="ECO:0000259" key="1">
    <source>
        <dbReference type="Pfam" id="PF20979"/>
    </source>
</evidence>
<name>A0A7X8RIH1_9CORY</name>
<dbReference type="Gene3D" id="1.20.5.470">
    <property type="entry name" value="Single helix bin"/>
    <property type="match status" value="1"/>
</dbReference>
<dbReference type="UniPathway" id="UPA00068">
    <property type="reaction ID" value="UER00113"/>
</dbReference>
<feature type="domain" description="Arginosuccinate synthase C-terminal" evidence="1">
    <location>
        <begin position="1"/>
        <end position="33"/>
    </location>
</feature>
<accession>A0A7X8RIH1</accession>
<dbReference type="EMBL" id="JAAYSN010000292">
    <property type="protein sequence ID" value="NLP40141.1"/>
    <property type="molecule type" value="Genomic_DNA"/>
</dbReference>
<comment type="caution">
    <text evidence="2">The sequence shown here is derived from an EMBL/GenBank/DDBJ whole genome shotgun (WGS) entry which is preliminary data.</text>
</comment>
<evidence type="ECO:0000313" key="3">
    <source>
        <dbReference type="Proteomes" id="UP000568696"/>
    </source>
</evidence>
<sequence>LYDFNLATYDTGDTFDQTMAKGFVKLHGLSSEIANKRDREATN</sequence>
<dbReference type="SUPFAM" id="SSF69864">
    <property type="entry name" value="Argininosuccinate synthetase, C-terminal domain"/>
    <property type="match status" value="1"/>
</dbReference>
<dbReference type="Proteomes" id="UP000568696">
    <property type="component" value="Unassembled WGS sequence"/>
</dbReference>
<dbReference type="EC" id="6.3.4.5" evidence="2"/>
<gene>
    <name evidence="2" type="ORF">GX356_10570</name>
</gene>
<proteinExistence type="predicted"/>
<protein>
    <submittedName>
        <fullName evidence="2">Argininosuccinate synthase</fullName>
        <ecNumber evidence="2">6.3.4.5</ecNumber>
    </submittedName>
</protein>
<organism evidence="2 3">
    <name type="scientific">Corynebacterium pollutisoli</name>
    <dbReference type="NCBI Taxonomy" id="1610489"/>
    <lineage>
        <taxon>Bacteria</taxon>
        <taxon>Bacillati</taxon>
        <taxon>Actinomycetota</taxon>
        <taxon>Actinomycetes</taxon>
        <taxon>Mycobacteriales</taxon>
        <taxon>Corynebacteriaceae</taxon>
        <taxon>Corynebacterium</taxon>
    </lineage>
</organism>
<evidence type="ECO:0000313" key="2">
    <source>
        <dbReference type="EMBL" id="NLP40141.1"/>
    </source>
</evidence>
<dbReference type="GO" id="GO:0004055">
    <property type="term" value="F:argininosuccinate synthase activity"/>
    <property type="evidence" value="ECO:0007669"/>
    <property type="project" value="UniProtKB-EC"/>
</dbReference>
<dbReference type="GO" id="GO:0006526">
    <property type="term" value="P:L-arginine biosynthetic process"/>
    <property type="evidence" value="ECO:0007669"/>
    <property type="project" value="UniProtKB-UniPathway"/>
</dbReference>
<reference evidence="2 3" key="1">
    <citation type="journal article" date="2020" name="Biotechnol. Biofuels">
        <title>New insights from the biogas microbiome by comprehensive genome-resolved metagenomics of nearly 1600 species originating from multiple anaerobic digesters.</title>
        <authorList>
            <person name="Campanaro S."/>
            <person name="Treu L."/>
            <person name="Rodriguez-R L.M."/>
            <person name="Kovalovszki A."/>
            <person name="Ziels R.M."/>
            <person name="Maus I."/>
            <person name="Zhu X."/>
            <person name="Kougias P.G."/>
            <person name="Basile A."/>
            <person name="Luo G."/>
            <person name="Schluter A."/>
            <person name="Konstantinidis K.T."/>
            <person name="Angelidaki I."/>
        </authorList>
    </citation>
    <scope>NUCLEOTIDE SEQUENCE [LARGE SCALE GENOMIC DNA]</scope>
    <source>
        <strain evidence="2">AS23ysBPME_344</strain>
    </source>
</reference>
<dbReference type="Pfam" id="PF20979">
    <property type="entry name" value="Arginosuc_syn_C"/>
    <property type="match status" value="1"/>
</dbReference>
<feature type="non-terminal residue" evidence="2">
    <location>
        <position position="1"/>
    </location>
</feature>
<keyword evidence="2" id="KW-0436">Ligase</keyword>
<dbReference type="InterPro" id="IPR048268">
    <property type="entry name" value="Arginosuc_syn_C"/>
</dbReference>
<dbReference type="InterPro" id="IPR024074">
    <property type="entry name" value="AS_cat/multimer_dom_body"/>
</dbReference>